<dbReference type="Gene3D" id="2.40.170.20">
    <property type="entry name" value="TonB-dependent receptor, beta-barrel domain"/>
    <property type="match status" value="1"/>
</dbReference>
<dbReference type="InterPro" id="IPR036942">
    <property type="entry name" value="Beta-barrel_TonB_sf"/>
</dbReference>
<evidence type="ECO:0000256" key="8">
    <source>
        <dbReference type="PROSITE-ProRule" id="PRU01360"/>
    </source>
</evidence>
<evidence type="ECO:0000259" key="11">
    <source>
        <dbReference type="Pfam" id="PF07715"/>
    </source>
</evidence>
<sequence>MNQRPTILSFLFLIFLSFSTIHSQKLLSGKVMDSKTQEALVGTIVKLVKSNAVVVTDFEGNFTIQSTNESDEILFSYTGYETIQMPVGSQSFFSIHLIPGKLLDEVILIGYGSQKKSDKTGAVMSVNSNELNIGGLSDPIQGLQGKVAGVTISKQGGDPNSGFTVNIRGAAGLTSGTGPLYVIDGVPGVDPTNIASNDIESYNVLKDASSTAIYGSRGSNGVIIIKTKNSGLSKSDEKVHKVEYSGQYGFDQVSKKLNFLNSSQMRDFATKTGRTYIDNGANIDWQDAIFRSGFTQDHTLAFSGSDHHSSYRASLSHLNIKGVLEGSGKQRSIGRLQFTQSGLKDRLTVYAGIGGAIEHNDFVNYGNGISPTNVLYQAFRRSPTDPIYNADGTYFETDRSFQYFNPVAIIKETQNERDAKRFFGNLNVKLKLLDHLVLGVNGAYTRNDSTSFYFEPSYAASNTTKGFAKRTYNNGSSQLIETTLNYDLNYKNKHSFNILGGHSYQKDSYDGFFAQGKEALSDYLKSYNLGALINLEPGSIGSYKNEFLQASFFGRLVYDFNKKYYLTATIRRDGSSKFGKNNEWGWFPSASLAWNIMGESFMNFVNFFDDLKLRIGYGIAGNQNIPTNVDAIFYIPAGTAIDPESGNQVISFQNSGEVNPNPDLKWEENSELNIGLDFGILKNRISGSLEYYRKTTTDLIYKFELPVPPNKNRYIYANAGEITNNGVEVSLFGIVIDRKKLDWKTTFTFSKNNQKTKQLANDKYDLDEIKTLYVSGRGLVGGENYSQVIRPGFEIGTFFLPQYAGLSDDGKFLFYTKAGGVTRDVSKAERREVGHAQPDFSLGWSNYLKFGKHVDASIAVRAVIGFDVLNVTRLVFSNPSDLPTLNVLEEALDEYDRGLTSSPILSDYYLEDGTFLKVDNVTVGYNFGLNKSKYLKGFRLYVAGSNLLTLTQYKGLDPELSYGGVEFGRDQYDVYPKTRTITFGLNATF</sequence>
<keyword evidence="6 8" id="KW-0472">Membrane</keyword>
<evidence type="ECO:0000256" key="4">
    <source>
        <dbReference type="ARBA" id="ARBA00022692"/>
    </source>
</evidence>
<evidence type="ECO:0000256" key="6">
    <source>
        <dbReference type="ARBA" id="ARBA00023136"/>
    </source>
</evidence>
<dbReference type="Pfam" id="PF07715">
    <property type="entry name" value="Plug"/>
    <property type="match status" value="1"/>
</dbReference>
<dbReference type="Pfam" id="PF00593">
    <property type="entry name" value="TonB_dep_Rec_b-barrel"/>
    <property type="match status" value="1"/>
</dbReference>
<comment type="caution">
    <text evidence="12">The sequence shown here is derived from an EMBL/GenBank/DDBJ whole genome shotgun (WGS) entry which is preliminary data.</text>
</comment>
<dbReference type="InterPro" id="IPR039426">
    <property type="entry name" value="TonB-dep_rcpt-like"/>
</dbReference>
<evidence type="ECO:0000256" key="7">
    <source>
        <dbReference type="ARBA" id="ARBA00023237"/>
    </source>
</evidence>
<evidence type="ECO:0000313" key="13">
    <source>
        <dbReference type="Proteomes" id="UP000808349"/>
    </source>
</evidence>
<name>A0A9D7XGL5_9BACT</name>
<dbReference type="PROSITE" id="PS52016">
    <property type="entry name" value="TONB_DEPENDENT_REC_3"/>
    <property type="match status" value="1"/>
</dbReference>
<proteinExistence type="inferred from homology"/>
<dbReference type="Gene3D" id="2.60.40.1120">
    <property type="entry name" value="Carboxypeptidase-like, regulatory domain"/>
    <property type="match status" value="1"/>
</dbReference>
<keyword evidence="2 8" id="KW-0813">Transport</keyword>
<dbReference type="InterPro" id="IPR037066">
    <property type="entry name" value="Plug_dom_sf"/>
</dbReference>
<accession>A0A9D7XGL5</accession>
<keyword evidence="4 8" id="KW-0812">Transmembrane</keyword>
<dbReference type="Pfam" id="PF13715">
    <property type="entry name" value="CarbopepD_reg_2"/>
    <property type="match status" value="1"/>
</dbReference>
<feature type="domain" description="TonB-dependent receptor-like beta-barrel" evidence="10">
    <location>
        <begin position="372"/>
        <end position="855"/>
    </location>
</feature>
<comment type="similarity">
    <text evidence="8 9">Belongs to the TonB-dependent receptor family.</text>
</comment>
<dbReference type="InterPro" id="IPR023997">
    <property type="entry name" value="TonB-dep_OMP_SusC/RagA_CS"/>
</dbReference>
<dbReference type="InterPro" id="IPR000531">
    <property type="entry name" value="Beta-barrel_TonB"/>
</dbReference>
<evidence type="ECO:0000313" key="12">
    <source>
        <dbReference type="EMBL" id="MBK9719846.1"/>
    </source>
</evidence>
<keyword evidence="5 9" id="KW-0798">TonB box</keyword>
<dbReference type="NCBIfam" id="TIGR04056">
    <property type="entry name" value="OMP_RagA_SusC"/>
    <property type="match status" value="1"/>
</dbReference>
<dbReference type="GO" id="GO:0009279">
    <property type="term" value="C:cell outer membrane"/>
    <property type="evidence" value="ECO:0007669"/>
    <property type="project" value="UniProtKB-SubCell"/>
</dbReference>
<keyword evidence="7 8" id="KW-0998">Cell outer membrane</keyword>
<dbReference type="SUPFAM" id="SSF56935">
    <property type="entry name" value="Porins"/>
    <property type="match status" value="1"/>
</dbReference>
<dbReference type="NCBIfam" id="TIGR04057">
    <property type="entry name" value="SusC_RagA_signa"/>
    <property type="match status" value="1"/>
</dbReference>
<evidence type="ECO:0000259" key="10">
    <source>
        <dbReference type="Pfam" id="PF00593"/>
    </source>
</evidence>
<evidence type="ECO:0000256" key="3">
    <source>
        <dbReference type="ARBA" id="ARBA00022452"/>
    </source>
</evidence>
<dbReference type="Gene3D" id="2.170.130.10">
    <property type="entry name" value="TonB-dependent receptor, plug domain"/>
    <property type="match status" value="1"/>
</dbReference>
<gene>
    <name evidence="12" type="ORF">IPO85_20480</name>
</gene>
<protein>
    <submittedName>
        <fullName evidence="12">SusC/RagA family TonB-linked outer membrane protein</fullName>
    </submittedName>
</protein>
<comment type="subcellular location">
    <subcellularLocation>
        <location evidence="1 8">Cell outer membrane</location>
        <topology evidence="1 8">Multi-pass membrane protein</topology>
    </subcellularLocation>
</comment>
<organism evidence="12 13">
    <name type="scientific">Candidatus Defluviibacterium haderslevense</name>
    <dbReference type="NCBI Taxonomy" id="2981993"/>
    <lineage>
        <taxon>Bacteria</taxon>
        <taxon>Pseudomonadati</taxon>
        <taxon>Bacteroidota</taxon>
        <taxon>Saprospiria</taxon>
        <taxon>Saprospirales</taxon>
        <taxon>Saprospiraceae</taxon>
        <taxon>Candidatus Defluviibacterium</taxon>
    </lineage>
</organism>
<dbReference type="Proteomes" id="UP000808349">
    <property type="component" value="Unassembled WGS sequence"/>
</dbReference>
<dbReference type="InterPro" id="IPR012910">
    <property type="entry name" value="Plug_dom"/>
</dbReference>
<dbReference type="EMBL" id="JADKFW010000021">
    <property type="protein sequence ID" value="MBK9719846.1"/>
    <property type="molecule type" value="Genomic_DNA"/>
</dbReference>
<keyword evidence="3 8" id="KW-1134">Transmembrane beta strand</keyword>
<dbReference type="InterPro" id="IPR008969">
    <property type="entry name" value="CarboxyPept-like_regulatory"/>
</dbReference>
<evidence type="ECO:0000256" key="9">
    <source>
        <dbReference type="RuleBase" id="RU003357"/>
    </source>
</evidence>
<dbReference type="AlphaFoldDB" id="A0A9D7XGL5"/>
<dbReference type="InterPro" id="IPR023996">
    <property type="entry name" value="TonB-dep_OMP_SusC/RagA"/>
</dbReference>
<evidence type="ECO:0000256" key="2">
    <source>
        <dbReference type="ARBA" id="ARBA00022448"/>
    </source>
</evidence>
<reference evidence="12 13" key="1">
    <citation type="submission" date="2020-10" db="EMBL/GenBank/DDBJ databases">
        <title>Connecting structure to function with the recovery of over 1000 high-quality activated sludge metagenome-assembled genomes encoding full-length rRNA genes using long-read sequencing.</title>
        <authorList>
            <person name="Singleton C.M."/>
            <person name="Petriglieri F."/>
            <person name="Kristensen J.M."/>
            <person name="Kirkegaard R.H."/>
            <person name="Michaelsen T.Y."/>
            <person name="Andersen M.H."/>
            <person name="Karst S.M."/>
            <person name="Dueholm M.S."/>
            <person name="Nielsen P.H."/>
            <person name="Albertsen M."/>
        </authorList>
    </citation>
    <scope>NUCLEOTIDE SEQUENCE [LARGE SCALE GENOMIC DNA]</scope>
    <source>
        <strain evidence="12">Ribe_18-Q3-R11-54_BAT3C.373</strain>
    </source>
</reference>
<feature type="domain" description="TonB-dependent receptor plug" evidence="11">
    <location>
        <begin position="116"/>
        <end position="222"/>
    </location>
</feature>
<dbReference type="SUPFAM" id="SSF49464">
    <property type="entry name" value="Carboxypeptidase regulatory domain-like"/>
    <property type="match status" value="1"/>
</dbReference>
<evidence type="ECO:0000256" key="5">
    <source>
        <dbReference type="ARBA" id="ARBA00023077"/>
    </source>
</evidence>
<evidence type="ECO:0000256" key="1">
    <source>
        <dbReference type="ARBA" id="ARBA00004571"/>
    </source>
</evidence>